<comment type="caution">
    <text evidence="1">The sequence shown here is derived from an EMBL/GenBank/DDBJ whole genome shotgun (WGS) entry which is preliminary data.</text>
</comment>
<accession>A0A9W9YY28</accession>
<dbReference type="EMBL" id="MU826846">
    <property type="protein sequence ID" value="KAJ7371485.1"/>
    <property type="molecule type" value="Genomic_DNA"/>
</dbReference>
<protein>
    <submittedName>
        <fullName evidence="1">Uncharacterized protein</fullName>
    </submittedName>
</protein>
<proteinExistence type="predicted"/>
<reference evidence="1" key="1">
    <citation type="submission" date="2023-01" db="EMBL/GenBank/DDBJ databases">
        <title>Genome assembly of the deep-sea coral Lophelia pertusa.</title>
        <authorList>
            <person name="Herrera S."/>
            <person name="Cordes E."/>
        </authorList>
    </citation>
    <scope>NUCLEOTIDE SEQUENCE</scope>
    <source>
        <strain evidence="1">USNM1676648</strain>
        <tissue evidence="1">Polyp</tissue>
    </source>
</reference>
<dbReference type="Proteomes" id="UP001163046">
    <property type="component" value="Unassembled WGS sequence"/>
</dbReference>
<name>A0A9W9YY28_9CNID</name>
<evidence type="ECO:0000313" key="1">
    <source>
        <dbReference type="EMBL" id="KAJ7371485.1"/>
    </source>
</evidence>
<sequence length="110" mass="12497">MTSGSRNHNREVKEAEVLRNQELQNRFDGTEDLCQLSLDSSTEHRRVPLNTAKRLRNVWNHSMIMPGSFCAARNAGTQLLCLKIRALSSAVSKFKEIDGMEYRQSGSEEN</sequence>
<gene>
    <name evidence="1" type="ORF">OS493_025385</name>
</gene>
<organism evidence="1 2">
    <name type="scientific">Desmophyllum pertusum</name>
    <dbReference type="NCBI Taxonomy" id="174260"/>
    <lineage>
        <taxon>Eukaryota</taxon>
        <taxon>Metazoa</taxon>
        <taxon>Cnidaria</taxon>
        <taxon>Anthozoa</taxon>
        <taxon>Hexacorallia</taxon>
        <taxon>Scleractinia</taxon>
        <taxon>Caryophylliina</taxon>
        <taxon>Caryophylliidae</taxon>
        <taxon>Desmophyllum</taxon>
    </lineage>
</organism>
<keyword evidence="2" id="KW-1185">Reference proteome</keyword>
<evidence type="ECO:0000313" key="2">
    <source>
        <dbReference type="Proteomes" id="UP001163046"/>
    </source>
</evidence>
<dbReference type="AlphaFoldDB" id="A0A9W9YY28"/>